<evidence type="ECO:0000256" key="5">
    <source>
        <dbReference type="ARBA" id="ARBA00047317"/>
    </source>
</evidence>
<dbReference type="EC" id="2.10.1.1" evidence="6"/>
<evidence type="ECO:0000256" key="1">
    <source>
        <dbReference type="ARBA" id="ARBA00002901"/>
    </source>
</evidence>
<reference evidence="9" key="1">
    <citation type="journal article" date="2019" name="Int. J. Syst. Evol. Microbiol.">
        <title>The Global Catalogue of Microorganisms (GCM) 10K type strain sequencing project: providing services to taxonomists for standard genome sequencing and annotation.</title>
        <authorList>
            <consortium name="The Broad Institute Genomics Platform"/>
            <consortium name="The Broad Institute Genome Sequencing Center for Infectious Disease"/>
            <person name="Wu L."/>
            <person name="Ma J."/>
        </authorList>
    </citation>
    <scope>NUCLEOTIDE SEQUENCE [LARGE SCALE GENOMIC DNA]</scope>
    <source>
        <strain evidence="9">CCUG 62414</strain>
    </source>
</reference>
<dbReference type="SUPFAM" id="SSF63867">
    <property type="entry name" value="MoeA C-terminal domain-like"/>
    <property type="match status" value="1"/>
</dbReference>
<keyword evidence="9" id="KW-1185">Reference proteome</keyword>
<dbReference type="Gene3D" id="2.40.340.10">
    <property type="entry name" value="MoeA, C-terminal, domain IV"/>
    <property type="match status" value="1"/>
</dbReference>
<dbReference type="SUPFAM" id="SSF63882">
    <property type="entry name" value="MoeA N-terminal region -like"/>
    <property type="match status" value="1"/>
</dbReference>
<name>A0ABW3JHL7_9FLAO</name>
<dbReference type="Gene3D" id="3.40.980.10">
    <property type="entry name" value="MoaB/Mog-like domain"/>
    <property type="match status" value="1"/>
</dbReference>
<proteinExistence type="inferred from homology"/>
<dbReference type="InterPro" id="IPR005111">
    <property type="entry name" value="MoeA_C_domain_IV"/>
</dbReference>
<feature type="domain" description="MoaB/Mog" evidence="7">
    <location>
        <begin position="172"/>
        <end position="310"/>
    </location>
</feature>
<protein>
    <recommendedName>
        <fullName evidence="6">Molybdopterin molybdenumtransferase</fullName>
        <ecNumber evidence="6">2.10.1.1</ecNumber>
    </recommendedName>
</protein>
<comment type="similarity">
    <text evidence="3 6">Belongs to the MoeA family.</text>
</comment>
<comment type="function">
    <text evidence="1 6">Catalyzes the insertion of molybdate into adenylated molybdopterin with the concomitant release of AMP.</text>
</comment>
<keyword evidence="4 6" id="KW-0501">Molybdenum cofactor biosynthesis</keyword>
<sequence>MISIEEAIILVKKETKPLLTETTKPVEKAGGYKLFKAVLSPINMPPFRQSAMDGYALHLHDSLVYNLIDEIKAGDNKQLTLKKGDAVRIFTGAAVPNTADAVIMQEKVEVNGNIITLQNKINKNTNIRPEGEQVKKGELALAKGTKLTPAAIGYLSSLGIKNVSVFKKPSIAIVTTGNELVKAETELEYGQIYESNSKMLLSALYSLKFYDVSIHKIEDDYIETVSKLNNVINSTDLVLISGGISVGDYDFVGKALTELKVKEHFYKVKQKPGKPLFFGTKNNTHVFALPGNPAAALTCFYMYVYIALQKLMDNTVFELPKTKATSSSKFIKSGDRPQFLKAIYDNGNVQILEGQSSAMQQTFAVANAFIFMDETQSNIEIGDLVDTILLPV</sequence>
<dbReference type="Pfam" id="PF00994">
    <property type="entry name" value="MoCF_biosynth"/>
    <property type="match status" value="1"/>
</dbReference>
<dbReference type="SMART" id="SM00852">
    <property type="entry name" value="MoCF_biosynth"/>
    <property type="match status" value="1"/>
</dbReference>
<keyword evidence="6" id="KW-0479">Metal-binding</keyword>
<dbReference type="InterPro" id="IPR005110">
    <property type="entry name" value="MoeA_linker/N"/>
</dbReference>
<evidence type="ECO:0000313" key="8">
    <source>
        <dbReference type="EMBL" id="MFD0988907.1"/>
    </source>
</evidence>
<dbReference type="InterPro" id="IPR036425">
    <property type="entry name" value="MoaB/Mog-like_dom_sf"/>
</dbReference>
<dbReference type="NCBIfam" id="TIGR00177">
    <property type="entry name" value="molyb_syn"/>
    <property type="match status" value="1"/>
</dbReference>
<dbReference type="EMBL" id="JBHTJI010000001">
    <property type="protein sequence ID" value="MFD0988907.1"/>
    <property type="molecule type" value="Genomic_DNA"/>
</dbReference>
<dbReference type="SUPFAM" id="SSF53218">
    <property type="entry name" value="Molybdenum cofactor biosynthesis proteins"/>
    <property type="match status" value="1"/>
</dbReference>
<comment type="cofactor">
    <cofactor evidence="6">
        <name>Mg(2+)</name>
        <dbReference type="ChEBI" id="CHEBI:18420"/>
    </cofactor>
</comment>
<accession>A0ABW3JHL7</accession>
<keyword evidence="6" id="KW-0460">Magnesium</keyword>
<dbReference type="InterPro" id="IPR001453">
    <property type="entry name" value="MoaB/Mog_dom"/>
</dbReference>
<comment type="caution">
    <text evidence="8">The sequence shown here is derived from an EMBL/GenBank/DDBJ whole genome shotgun (WGS) entry which is preliminary data.</text>
</comment>
<dbReference type="CDD" id="cd00887">
    <property type="entry name" value="MoeA"/>
    <property type="match status" value="1"/>
</dbReference>
<evidence type="ECO:0000256" key="6">
    <source>
        <dbReference type="RuleBase" id="RU365090"/>
    </source>
</evidence>
<organism evidence="8 9">
    <name type="scientific">Mariniflexile jejuense</name>
    <dbReference type="NCBI Taxonomy" id="1173582"/>
    <lineage>
        <taxon>Bacteria</taxon>
        <taxon>Pseudomonadati</taxon>
        <taxon>Bacteroidota</taxon>
        <taxon>Flavobacteriia</taxon>
        <taxon>Flavobacteriales</taxon>
        <taxon>Flavobacteriaceae</taxon>
        <taxon>Mariniflexile</taxon>
    </lineage>
</organism>
<dbReference type="Pfam" id="PF03453">
    <property type="entry name" value="MoeA_N"/>
    <property type="match status" value="1"/>
</dbReference>
<evidence type="ECO:0000256" key="2">
    <source>
        <dbReference type="ARBA" id="ARBA00005046"/>
    </source>
</evidence>
<dbReference type="RefSeq" id="WP_379924486.1">
    <property type="nucleotide sequence ID" value="NZ_JBHTJI010000001.1"/>
</dbReference>
<dbReference type="Gene3D" id="2.170.190.11">
    <property type="entry name" value="Molybdopterin biosynthesis moea protein, domain 3"/>
    <property type="match status" value="1"/>
</dbReference>
<evidence type="ECO:0000256" key="4">
    <source>
        <dbReference type="ARBA" id="ARBA00023150"/>
    </source>
</evidence>
<comment type="pathway">
    <text evidence="2 6">Cofactor biosynthesis; molybdopterin biosynthesis.</text>
</comment>
<evidence type="ECO:0000256" key="3">
    <source>
        <dbReference type="ARBA" id="ARBA00010763"/>
    </source>
</evidence>
<dbReference type="InterPro" id="IPR036688">
    <property type="entry name" value="MoeA_C_domain_IV_sf"/>
</dbReference>
<comment type="catalytic activity">
    <reaction evidence="5">
        <text>adenylyl-molybdopterin + molybdate = Mo-molybdopterin + AMP + H(+)</text>
        <dbReference type="Rhea" id="RHEA:35047"/>
        <dbReference type="ChEBI" id="CHEBI:15378"/>
        <dbReference type="ChEBI" id="CHEBI:36264"/>
        <dbReference type="ChEBI" id="CHEBI:62727"/>
        <dbReference type="ChEBI" id="CHEBI:71302"/>
        <dbReference type="ChEBI" id="CHEBI:456215"/>
        <dbReference type="EC" id="2.10.1.1"/>
    </reaction>
</comment>
<keyword evidence="6" id="KW-0808">Transferase</keyword>
<dbReference type="Proteomes" id="UP001597061">
    <property type="component" value="Unassembled WGS sequence"/>
</dbReference>
<dbReference type="PANTHER" id="PTHR10192:SF5">
    <property type="entry name" value="GEPHYRIN"/>
    <property type="match status" value="1"/>
</dbReference>
<evidence type="ECO:0000313" key="9">
    <source>
        <dbReference type="Proteomes" id="UP001597061"/>
    </source>
</evidence>
<dbReference type="Gene3D" id="3.90.105.10">
    <property type="entry name" value="Molybdopterin biosynthesis moea protein, domain 2"/>
    <property type="match status" value="1"/>
</dbReference>
<dbReference type="PANTHER" id="PTHR10192">
    <property type="entry name" value="MOLYBDOPTERIN BIOSYNTHESIS PROTEIN"/>
    <property type="match status" value="1"/>
</dbReference>
<dbReference type="InterPro" id="IPR038987">
    <property type="entry name" value="MoeA-like"/>
</dbReference>
<dbReference type="Pfam" id="PF03454">
    <property type="entry name" value="MoeA_C"/>
    <property type="match status" value="1"/>
</dbReference>
<keyword evidence="6" id="KW-0500">Molybdenum</keyword>
<gene>
    <name evidence="8" type="ORF">ACFQ1R_02255</name>
</gene>
<dbReference type="InterPro" id="IPR036135">
    <property type="entry name" value="MoeA_linker/N_sf"/>
</dbReference>
<evidence type="ECO:0000259" key="7">
    <source>
        <dbReference type="SMART" id="SM00852"/>
    </source>
</evidence>
<dbReference type="PROSITE" id="PS01079">
    <property type="entry name" value="MOCF_BIOSYNTHESIS_2"/>
    <property type="match status" value="1"/>
</dbReference>
<dbReference type="InterPro" id="IPR008284">
    <property type="entry name" value="MoCF_biosynth_CS"/>
</dbReference>